<gene>
    <name evidence="2" type="ORF">RG298_004013</name>
</gene>
<organism evidence="2">
    <name type="scientific">Providencia stuartii</name>
    <dbReference type="NCBI Taxonomy" id="588"/>
    <lineage>
        <taxon>Bacteria</taxon>
        <taxon>Pseudomonadati</taxon>
        <taxon>Pseudomonadota</taxon>
        <taxon>Gammaproteobacteria</taxon>
        <taxon>Enterobacterales</taxon>
        <taxon>Morganellaceae</taxon>
        <taxon>Providencia</taxon>
    </lineage>
</organism>
<dbReference type="InterPro" id="IPR008966">
    <property type="entry name" value="Adhesion_dom_sf"/>
</dbReference>
<evidence type="ECO:0000259" key="1">
    <source>
        <dbReference type="Pfam" id="PF00419"/>
    </source>
</evidence>
<name>A0AAI9GKX4_PROST</name>
<dbReference type="InterPro" id="IPR000259">
    <property type="entry name" value="Adhesion_dom_fimbrial"/>
</dbReference>
<feature type="domain" description="Fimbrial-type adhesion" evidence="1">
    <location>
        <begin position="34"/>
        <end position="180"/>
    </location>
</feature>
<dbReference type="InterPro" id="IPR050263">
    <property type="entry name" value="Bact_Fimbrial_Adh_Pro"/>
</dbReference>
<proteinExistence type="predicted"/>
<dbReference type="Gene3D" id="2.60.40.1090">
    <property type="entry name" value="Fimbrial-type adhesion domain"/>
    <property type="match status" value="1"/>
</dbReference>
<dbReference type="PANTHER" id="PTHR33420">
    <property type="entry name" value="FIMBRIAL SUBUNIT ELFA-RELATED"/>
    <property type="match status" value="1"/>
</dbReference>
<protein>
    <submittedName>
        <fullName evidence="2">Type 1 fimbrial protein</fullName>
    </submittedName>
</protein>
<dbReference type="GeneID" id="92280498"/>
<dbReference type="Pfam" id="PF00419">
    <property type="entry name" value="Fimbrial"/>
    <property type="match status" value="1"/>
</dbReference>
<dbReference type="GO" id="GO:0043709">
    <property type="term" value="P:cell adhesion involved in single-species biofilm formation"/>
    <property type="evidence" value="ECO:0007669"/>
    <property type="project" value="TreeGrafter"/>
</dbReference>
<dbReference type="SUPFAM" id="SSF49401">
    <property type="entry name" value="Bacterial adhesins"/>
    <property type="match status" value="1"/>
</dbReference>
<comment type="caution">
    <text evidence="2">The sequence shown here is derived from an EMBL/GenBank/DDBJ whole genome shotgun (WGS) entry which is preliminary data.</text>
</comment>
<dbReference type="PANTHER" id="PTHR33420:SF11">
    <property type="entry name" value="FIMBRIAL-LIKE PROTEIN"/>
    <property type="match status" value="1"/>
</dbReference>
<dbReference type="EMBL" id="ABMABF030000018">
    <property type="protein sequence ID" value="EMJ5136220.1"/>
    <property type="molecule type" value="Genomic_DNA"/>
</dbReference>
<dbReference type="InterPro" id="IPR036937">
    <property type="entry name" value="Adhesion_dom_fimbrial_sf"/>
</dbReference>
<dbReference type="GO" id="GO:0009289">
    <property type="term" value="C:pilus"/>
    <property type="evidence" value="ECO:0007669"/>
    <property type="project" value="InterPro"/>
</dbReference>
<accession>A0AAI9GKX4</accession>
<evidence type="ECO:0000313" key="2">
    <source>
        <dbReference type="EMBL" id="EMJ5136220.1"/>
    </source>
</evidence>
<dbReference type="RefSeq" id="WP_140183233.1">
    <property type="nucleotide sequence ID" value="NZ_VAUD01000057.1"/>
</dbReference>
<sequence>MNKYILFFSCMLFLNIVQPSYTYAKNGQIGEVRVRGELIAEPCVIRPGDEEIEVDFGTIVDKYLYINTRSHIESYVIHLEDCDTSIFNTVDVTFVGNENPNLPGLLALDSNSVATRVGIAILDESENIIEINTPTPAYKLNNGNNELRFKAYVEAELDAIKSKSIGLGAFTATATFKLFYD</sequence>
<dbReference type="AlphaFoldDB" id="A0AAI9GKX4"/>
<reference evidence="2" key="1">
    <citation type="submission" date="2024-02" db="EMBL/GenBank/DDBJ databases">
        <authorList>
            <consortium name="Clinical and Environmental Microbiology Branch: Whole genome sequencing antimicrobial resistance pathogens in the healthcare setting"/>
        </authorList>
    </citation>
    <scope>NUCLEOTIDE SEQUENCE</scope>
    <source>
        <strain evidence="2">2021GO-0154</strain>
    </source>
</reference>